<dbReference type="PROSITE" id="PS51031">
    <property type="entry name" value="BESS"/>
    <property type="match status" value="1"/>
</dbReference>
<dbReference type="SMART" id="SM00595">
    <property type="entry name" value="MADF"/>
    <property type="match status" value="1"/>
</dbReference>
<name>A0A9N9RKJ8_9DIPT</name>
<evidence type="ECO:0008006" key="7">
    <source>
        <dbReference type="Google" id="ProtNLM"/>
    </source>
</evidence>
<gene>
    <name evidence="5" type="ORF">CHIRRI_LOCUS1106</name>
</gene>
<keyword evidence="6" id="KW-1185">Reference proteome</keyword>
<feature type="domain" description="BESS" evidence="4">
    <location>
        <begin position="266"/>
        <end position="305"/>
    </location>
</feature>
<dbReference type="OrthoDB" id="6147983at2759"/>
<sequence>MYQVTASQTEQNIKLISCVKQHRCLFDHSDQNYKNSVHVDRSWSSVSKDFGESISDCKKKWRHLRSSLSRYLKSSKDQAKNKNNKLKPYYLLQHMDFLVPYTKTLEMKSESVITKYESTDEQETFTEMKEDPSAYDHEIIQESQSMDDEEDIVYEAYEIQEQIPTSSTAVTPNCDRKSQITLVRSSHTNNQQNASIPQLQPLINTMSTPPKSSPQTLQLNAAQISQITQQQQQQQQQSQAQSVNMHQQQQSMPVQNTIIPISDDQGSADLNFFLALLPDVRNMNQDQKRRLRIGTLKLIDEILNASH</sequence>
<dbReference type="Pfam" id="PF02944">
    <property type="entry name" value="BESS"/>
    <property type="match status" value="1"/>
</dbReference>
<organism evidence="5 6">
    <name type="scientific">Chironomus riparius</name>
    <dbReference type="NCBI Taxonomy" id="315576"/>
    <lineage>
        <taxon>Eukaryota</taxon>
        <taxon>Metazoa</taxon>
        <taxon>Ecdysozoa</taxon>
        <taxon>Arthropoda</taxon>
        <taxon>Hexapoda</taxon>
        <taxon>Insecta</taxon>
        <taxon>Pterygota</taxon>
        <taxon>Neoptera</taxon>
        <taxon>Endopterygota</taxon>
        <taxon>Diptera</taxon>
        <taxon>Nematocera</taxon>
        <taxon>Chironomoidea</taxon>
        <taxon>Chironomidae</taxon>
        <taxon>Chironominae</taxon>
        <taxon>Chironomus</taxon>
    </lineage>
</organism>
<dbReference type="AlphaFoldDB" id="A0A9N9RKJ8"/>
<dbReference type="GO" id="GO:0003677">
    <property type="term" value="F:DNA binding"/>
    <property type="evidence" value="ECO:0007669"/>
    <property type="project" value="InterPro"/>
</dbReference>
<keyword evidence="1" id="KW-0539">Nucleus</keyword>
<comment type="subcellular location">
    <subcellularLocation>
        <location evidence="1">Nucleus</location>
    </subcellularLocation>
</comment>
<reference evidence="5" key="1">
    <citation type="submission" date="2022-01" db="EMBL/GenBank/DDBJ databases">
        <authorList>
            <person name="King R."/>
        </authorList>
    </citation>
    <scope>NUCLEOTIDE SEQUENCE</scope>
</reference>
<dbReference type="Pfam" id="PF10545">
    <property type="entry name" value="MADF_DNA_bdg"/>
    <property type="match status" value="1"/>
</dbReference>
<dbReference type="GO" id="GO:0005634">
    <property type="term" value="C:nucleus"/>
    <property type="evidence" value="ECO:0007669"/>
    <property type="project" value="UniProtKB-SubCell"/>
</dbReference>
<dbReference type="Proteomes" id="UP001153620">
    <property type="component" value="Chromosome 1"/>
</dbReference>
<dbReference type="InterPro" id="IPR004210">
    <property type="entry name" value="BESS_motif"/>
</dbReference>
<evidence type="ECO:0000313" key="6">
    <source>
        <dbReference type="Proteomes" id="UP001153620"/>
    </source>
</evidence>
<dbReference type="GO" id="GO:0005667">
    <property type="term" value="C:transcription regulator complex"/>
    <property type="evidence" value="ECO:0007669"/>
    <property type="project" value="TreeGrafter"/>
</dbReference>
<dbReference type="GO" id="GO:0006357">
    <property type="term" value="P:regulation of transcription by RNA polymerase II"/>
    <property type="evidence" value="ECO:0007669"/>
    <property type="project" value="TreeGrafter"/>
</dbReference>
<proteinExistence type="predicted"/>
<dbReference type="InterPro" id="IPR039353">
    <property type="entry name" value="TF_Adf1"/>
</dbReference>
<feature type="domain" description="MADF" evidence="3">
    <location>
        <begin position="14"/>
        <end position="103"/>
    </location>
</feature>
<evidence type="ECO:0000256" key="1">
    <source>
        <dbReference type="PROSITE-ProRule" id="PRU00371"/>
    </source>
</evidence>
<evidence type="ECO:0000259" key="4">
    <source>
        <dbReference type="PROSITE" id="PS51031"/>
    </source>
</evidence>
<feature type="region of interest" description="Disordered" evidence="2">
    <location>
        <begin position="186"/>
        <end position="216"/>
    </location>
</feature>
<reference evidence="5" key="2">
    <citation type="submission" date="2022-10" db="EMBL/GenBank/DDBJ databases">
        <authorList>
            <consortium name="ENA_rothamsted_submissions"/>
            <consortium name="culmorum"/>
            <person name="King R."/>
        </authorList>
    </citation>
    <scope>NUCLEOTIDE SEQUENCE</scope>
</reference>
<dbReference type="InterPro" id="IPR006578">
    <property type="entry name" value="MADF-dom"/>
</dbReference>
<dbReference type="EMBL" id="OU895877">
    <property type="protein sequence ID" value="CAG9798121.1"/>
    <property type="molecule type" value="Genomic_DNA"/>
</dbReference>
<dbReference type="PANTHER" id="PTHR12243">
    <property type="entry name" value="MADF DOMAIN TRANSCRIPTION FACTOR"/>
    <property type="match status" value="1"/>
</dbReference>
<evidence type="ECO:0000313" key="5">
    <source>
        <dbReference type="EMBL" id="CAG9798121.1"/>
    </source>
</evidence>
<dbReference type="PANTHER" id="PTHR12243:SF60">
    <property type="entry name" value="SI:CH211-15D5.12-RELATED"/>
    <property type="match status" value="1"/>
</dbReference>
<evidence type="ECO:0000259" key="3">
    <source>
        <dbReference type="PROSITE" id="PS51029"/>
    </source>
</evidence>
<dbReference type="PROSITE" id="PS51029">
    <property type="entry name" value="MADF"/>
    <property type="match status" value="1"/>
</dbReference>
<protein>
    <recommendedName>
        <fullName evidence="7">BESS domain-containing protein</fullName>
    </recommendedName>
</protein>
<accession>A0A9N9RKJ8</accession>
<evidence type="ECO:0000256" key="2">
    <source>
        <dbReference type="SAM" id="MobiDB-lite"/>
    </source>
</evidence>